<reference evidence="8" key="1">
    <citation type="submission" date="2020-01" db="EMBL/GenBank/DDBJ databases">
        <authorList>
            <person name="Chen W.-M."/>
        </authorList>
    </citation>
    <scope>NUCLEOTIDE SEQUENCE</scope>
    <source>
        <strain evidence="8">CYK-10</strain>
    </source>
</reference>
<evidence type="ECO:0000313" key="9">
    <source>
        <dbReference type="Proteomes" id="UP001193501"/>
    </source>
</evidence>
<organism evidence="8 9">
    <name type="scientific">Stagnihabitans tardus</name>
    <dbReference type="NCBI Taxonomy" id="2699202"/>
    <lineage>
        <taxon>Bacteria</taxon>
        <taxon>Pseudomonadati</taxon>
        <taxon>Pseudomonadota</taxon>
        <taxon>Alphaproteobacteria</taxon>
        <taxon>Rhodobacterales</taxon>
        <taxon>Paracoccaceae</taxon>
        <taxon>Stagnihabitans</taxon>
    </lineage>
</organism>
<evidence type="ECO:0000313" key="8">
    <source>
        <dbReference type="EMBL" id="NBZ87322.1"/>
    </source>
</evidence>
<dbReference type="EMBL" id="JAABNR010000005">
    <property type="protein sequence ID" value="NBZ87322.1"/>
    <property type="molecule type" value="Genomic_DNA"/>
</dbReference>
<evidence type="ECO:0000256" key="6">
    <source>
        <dbReference type="ARBA" id="ARBA00023136"/>
    </source>
</evidence>
<keyword evidence="3" id="KW-1003">Cell membrane</keyword>
<proteinExistence type="inferred from homology"/>
<feature type="transmembrane region" description="Helical" evidence="7">
    <location>
        <begin position="218"/>
        <end position="243"/>
    </location>
</feature>
<evidence type="ECO:0000256" key="5">
    <source>
        <dbReference type="ARBA" id="ARBA00022989"/>
    </source>
</evidence>
<name>A0AAE5BUL1_9RHOB</name>
<comment type="caution">
    <text evidence="8">The sequence shown here is derived from an EMBL/GenBank/DDBJ whole genome shotgun (WGS) entry which is preliminary data.</text>
</comment>
<dbReference type="InterPro" id="IPR002010">
    <property type="entry name" value="T3SS_IM_R"/>
</dbReference>
<feature type="transmembrane region" description="Helical" evidence="7">
    <location>
        <begin position="18"/>
        <end position="38"/>
    </location>
</feature>
<evidence type="ECO:0000256" key="2">
    <source>
        <dbReference type="ARBA" id="ARBA00009772"/>
    </source>
</evidence>
<feature type="transmembrane region" description="Helical" evidence="7">
    <location>
        <begin position="184"/>
        <end position="206"/>
    </location>
</feature>
<dbReference type="Pfam" id="PF01311">
    <property type="entry name" value="Bac_export_1"/>
    <property type="match status" value="1"/>
</dbReference>
<evidence type="ECO:0000256" key="7">
    <source>
        <dbReference type="SAM" id="Phobius"/>
    </source>
</evidence>
<feature type="transmembrane region" description="Helical" evidence="7">
    <location>
        <begin position="83"/>
        <end position="105"/>
    </location>
</feature>
<dbReference type="RefSeq" id="WP_168774127.1">
    <property type="nucleotide sequence ID" value="NZ_JAABNR010000005.1"/>
</dbReference>
<comment type="similarity">
    <text evidence="2">Belongs to the FliR/MopE/SpaR family.</text>
</comment>
<keyword evidence="5 7" id="KW-1133">Transmembrane helix</keyword>
<feature type="transmembrane region" description="Helical" evidence="7">
    <location>
        <begin position="50"/>
        <end position="68"/>
    </location>
</feature>
<feature type="transmembrane region" description="Helical" evidence="7">
    <location>
        <begin position="126"/>
        <end position="146"/>
    </location>
</feature>
<dbReference type="PRINTS" id="PR00953">
    <property type="entry name" value="TYPE3IMRPROT"/>
</dbReference>
<sequence>MNAIIQQALDFVRPLQDLIWIAGLIFLRVSAAVSLMPAFGEQSVPQRVKLIIALSFTAVIFPAVSPLMRDLPSLPIAAAEEVLAGLCLGIGMRLFIFALQIAAAIAANTTSLTQMFGGASPEPQPAFGNLLTMAALALAVTTGLHVRAASLFILSYEAFPAGRFPSIADVSDWGLQNVVHATTLAFSLAAPFVIGSIIYNLALGVINKAMPQMPVSLVGAPAMTIGALILMAVASPILLGIWLHEFHGFLAQPTRLGP</sequence>
<protein>
    <submittedName>
        <fullName evidence="8">Type III secretion protein</fullName>
    </submittedName>
</protein>
<evidence type="ECO:0000256" key="3">
    <source>
        <dbReference type="ARBA" id="ARBA00022475"/>
    </source>
</evidence>
<dbReference type="AlphaFoldDB" id="A0AAE5BUL1"/>
<gene>
    <name evidence="8" type="ORF">GV832_06975</name>
</gene>
<evidence type="ECO:0000256" key="4">
    <source>
        <dbReference type="ARBA" id="ARBA00022692"/>
    </source>
</evidence>
<evidence type="ECO:0000256" key="1">
    <source>
        <dbReference type="ARBA" id="ARBA00004651"/>
    </source>
</evidence>
<comment type="subcellular location">
    <subcellularLocation>
        <location evidence="1">Cell membrane</location>
        <topology evidence="1">Multi-pass membrane protein</topology>
    </subcellularLocation>
</comment>
<dbReference type="GO" id="GO:0006605">
    <property type="term" value="P:protein targeting"/>
    <property type="evidence" value="ECO:0007669"/>
    <property type="project" value="InterPro"/>
</dbReference>
<keyword evidence="9" id="KW-1185">Reference proteome</keyword>
<dbReference type="GO" id="GO:0005886">
    <property type="term" value="C:plasma membrane"/>
    <property type="evidence" value="ECO:0007669"/>
    <property type="project" value="UniProtKB-SubCell"/>
</dbReference>
<dbReference type="PANTHER" id="PTHR30065:SF8">
    <property type="entry name" value="FLAGELLAR BIOSYNTHETIC PROTEIN FLIR"/>
    <property type="match status" value="1"/>
</dbReference>
<accession>A0AAE5BUL1</accession>
<dbReference type="PANTHER" id="PTHR30065">
    <property type="entry name" value="FLAGELLAR BIOSYNTHETIC PROTEIN FLIR"/>
    <property type="match status" value="1"/>
</dbReference>
<keyword evidence="4 7" id="KW-0812">Transmembrane</keyword>
<dbReference type="Proteomes" id="UP001193501">
    <property type="component" value="Unassembled WGS sequence"/>
</dbReference>
<keyword evidence="6 7" id="KW-0472">Membrane</keyword>